<dbReference type="GO" id="GO:0030288">
    <property type="term" value="C:outer membrane-bounded periplasmic space"/>
    <property type="evidence" value="ECO:0007669"/>
    <property type="project" value="InterPro"/>
</dbReference>
<evidence type="ECO:0000256" key="1">
    <source>
        <dbReference type="ARBA" id="ARBA00004383"/>
    </source>
</evidence>
<evidence type="ECO:0000256" key="11">
    <source>
        <dbReference type="SAM" id="MobiDB-lite"/>
    </source>
</evidence>
<evidence type="ECO:0000256" key="4">
    <source>
        <dbReference type="ARBA" id="ARBA00022475"/>
    </source>
</evidence>
<feature type="chain" id="PRO_5015474722" description="Protein TonB" evidence="12">
    <location>
        <begin position="24"/>
        <end position="274"/>
    </location>
</feature>
<dbReference type="PANTHER" id="PTHR33446:SF2">
    <property type="entry name" value="PROTEIN TONB"/>
    <property type="match status" value="1"/>
</dbReference>
<feature type="signal peptide" evidence="12">
    <location>
        <begin position="1"/>
        <end position="23"/>
    </location>
</feature>
<dbReference type="InterPro" id="IPR006260">
    <property type="entry name" value="TonB/TolA_C"/>
</dbReference>
<dbReference type="STRING" id="553611.GCA_001557755_02545"/>
<proteinExistence type="inferred from homology"/>
<dbReference type="PANTHER" id="PTHR33446">
    <property type="entry name" value="PROTEIN TONB-RELATED"/>
    <property type="match status" value="1"/>
</dbReference>
<dbReference type="PROSITE" id="PS52015">
    <property type="entry name" value="TONB_CTD"/>
    <property type="match status" value="1"/>
</dbReference>
<feature type="region of interest" description="Disordered" evidence="11">
    <location>
        <begin position="84"/>
        <end position="165"/>
    </location>
</feature>
<evidence type="ECO:0000256" key="5">
    <source>
        <dbReference type="ARBA" id="ARBA00022519"/>
    </source>
</evidence>
<keyword evidence="12" id="KW-0732">Signal</keyword>
<dbReference type="InterPro" id="IPR003538">
    <property type="entry name" value="TonB"/>
</dbReference>
<feature type="domain" description="TonB C-terminal" evidence="13">
    <location>
        <begin position="184"/>
        <end position="274"/>
    </location>
</feature>
<keyword evidence="4 10" id="KW-1003">Cell membrane</keyword>
<dbReference type="AlphaFoldDB" id="A0A2T3MAX3"/>
<dbReference type="GO" id="GO:0031992">
    <property type="term" value="F:energy transducer activity"/>
    <property type="evidence" value="ECO:0007669"/>
    <property type="project" value="InterPro"/>
</dbReference>
<keyword evidence="10" id="KW-0735">Signal-anchor</keyword>
<evidence type="ECO:0000256" key="6">
    <source>
        <dbReference type="ARBA" id="ARBA00022692"/>
    </source>
</evidence>
<dbReference type="InterPro" id="IPR037682">
    <property type="entry name" value="TonB_C"/>
</dbReference>
<evidence type="ECO:0000256" key="12">
    <source>
        <dbReference type="SAM" id="SignalP"/>
    </source>
</evidence>
<dbReference type="GO" id="GO:0015031">
    <property type="term" value="P:protein transport"/>
    <property type="evidence" value="ECO:0007669"/>
    <property type="project" value="UniProtKB-UniRule"/>
</dbReference>
<comment type="subcellular location">
    <subcellularLocation>
        <location evidence="1 10">Cell inner membrane</location>
        <topology evidence="1 10">Single-pass membrane protein</topology>
        <orientation evidence="1 10">Periplasmic side</orientation>
    </subcellularLocation>
</comment>
<sequence length="274" mass="29843">MNLKRYAIAGSASILFHSLLVSAMPDKKTITVPVSEPASVSVNLVSLPIAKPEPVIQPIVETPVEPIKPVAKTMTPAPKTEMKKLVQKTKPVTKPKAEPKKKAVPKKTAPKKPTPKKTVTKKAEVKKPIQNKTVEKVQPTKPITTSKKFTLDKPNNKPATKSVVEVNKKTKNQQATLGSSEPQLVSKPTFATKPSPVSYPRLAKRRGIEGTVLVEVLIGKDGKQLKQKLAKSSGASVLDKAALKAIKLWRFSPHIIDGKAIAHRVQIPVRFKLD</sequence>
<dbReference type="Gene3D" id="3.30.1150.10">
    <property type="match status" value="1"/>
</dbReference>
<comment type="caution">
    <text evidence="14">The sequence shown here is derived from an EMBL/GenBank/DDBJ whole genome shotgun (WGS) entry which is preliminary data.</text>
</comment>
<evidence type="ECO:0000256" key="10">
    <source>
        <dbReference type="RuleBase" id="RU362123"/>
    </source>
</evidence>
<keyword evidence="5 10" id="KW-0997">Cell inner membrane</keyword>
<dbReference type="PRINTS" id="PR01374">
    <property type="entry name" value="TONBPROTEIN"/>
</dbReference>
<dbReference type="GO" id="GO:0015891">
    <property type="term" value="P:siderophore transport"/>
    <property type="evidence" value="ECO:0007669"/>
    <property type="project" value="InterPro"/>
</dbReference>
<dbReference type="GO" id="GO:0098797">
    <property type="term" value="C:plasma membrane protein complex"/>
    <property type="evidence" value="ECO:0007669"/>
    <property type="project" value="TreeGrafter"/>
</dbReference>
<keyword evidence="3 10" id="KW-0813">Transport</keyword>
<evidence type="ECO:0000256" key="7">
    <source>
        <dbReference type="ARBA" id="ARBA00022927"/>
    </source>
</evidence>
<dbReference type="Pfam" id="PF03544">
    <property type="entry name" value="TonB_C"/>
    <property type="match status" value="1"/>
</dbReference>
<keyword evidence="8" id="KW-1133">Transmembrane helix</keyword>
<keyword evidence="6" id="KW-0812">Transmembrane</keyword>
<dbReference type="Proteomes" id="UP000240410">
    <property type="component" value="Unassembled WGS sequence"/>
</dbReference>
<comment type="function">
    <text evidence="10">Interacts with outer membrane receptor proteins that carry out high-affinity binding and energy dependent uptake into the periplasmic space of specific substrates. It could act to transduce energy from the cytoplasmic membrane to specific energy-requiring processes in the outer membrane, resulting in the release into the periplasm of ligands bound by these outer membrane proteins.</text>
</comment>
<gene>
    <name evidence="14" type="ORF">CTM89_10325</name>
</gene>
<feature type="compositionally biased region" description="Basic residues" evidence="11">
    <location>
        <begin position="102"/>
        <end position="120"/>
    </location>
</feature>
<protein>
    <recommendedName>
        <fullName evidence="10">Protein TonB</fullName>
    </recommendedName>
</protein>
<comment type="similarity">
    <text evidence="2 10">Belongs to the TonB family.</text>
</comment>
<dbReference type="InterPro" id="IPR051045">
    <property type="entry name" value="TonB-dependent_transducer"/>
</dbReference>
<evidence type="ECO:0000256" key="9">
    <source>
        <dbReference type="ARBA" id="ARBA00023136"/>
    </source>
</evidence>
<evidence type="ECO:0000256" key="3">
    <source>
        <dbReference type="ARBA" id="ARBA00022448"/>
    </source>
</evidence>
<dbReference type="SUPFAM" id="SSF74653">
    <property type="entry name" value="TolA/TonB C-terminal domain"/>
    <property type="match status" value="1"/>
</dbReference>
<dbReference type="NCBIfam" id="TIGR01352">
    <property type="entry name" value="tonB_Cterm"/>
    <property type="match status" value="1"/>
</dbReference>
<organism evidence="14 15">
    <name type="scientific">Photobacterium leiognathi</name>
    <dbReference type="NCBI Taxonomy" id="553611"/>
    <lineage>
        <taxon>Bacteria</taxon>
        <taxon>Pseudomonadati</taxon>
        <taxon>Pseudomonadota</taxon>
        <taxon>Gammaproteobacteria</taxon>
        <taxon>Vibrionales</taxon>
        <taxon>Vibrionaceae</taxon>
        <taxon>Photobacterium</taxon>
    </lineage>
</organism>
<dbReference type="RefSeq" id="WP_045070446.1">
    <property type="nucleotide sequence ID" value="NZ_JZSL01000027.1"/>
</dbReference>
<keyword evidence="9" id="KW-0472">Membrane</keyword>
<evidence type="ECO:0000313" key="14">
    <source>
        <dbReference type="EMBL" id="PSV90270.1"/>
    </source>
</evidence>
<dbReference type="GO" id="GO:0055085">
    <property type="term" value="P:transmembrane transport"/>
    <property type="evidence" value="ECO:0007669"/>
    <property type="project" value="InterPro"/>
</dbReference>
<dbReference type="EMBL" id="PYOJ01000009">
    <property type="protein sequence ID" value="PSV90270.1"/>
    <property type="molecule type" value="Genomic_DNA"/>
</dbReference>
<evidence type="ECO:0000256" key="8">
    <source>
        <dbReference type="ARBA" id="ARBA00022989"/>
    </source>
</evidence>
<evidence type="ECO:0000259" key="13">
    <source>
        <dbReference type="PROSITE" id="PS52015"/>
    </source>
</evidence>
<reference evidence="14 15" key="1">
    <citation type="submission" date="2018-03" db="EMBL/GenBank/DDBJ databases">
        <title>Whole genome sequencing of Histamine producing bacteria.</title>
        <authorList>
            <person name="Butler K."/>
        </authorList>
    </citation>
    <scope>NUCLEOTIDE SEQUENCE [LARGE SCALE GENOMIC DNA]</scope>
    <source>
        <strain evidence="14 15">ATCC 33979</strain>
    </source>
</reference>
<name>A0A2T3MAX3_PHOLE</name>
<evidence type="ECO:0000256" key="2">
    <source>
        <dbReference type="ARBA" id="ARBA00006555"/>
    </source>
</evidence>
<accession>A0A2T3MAX3</accession>
<evidence type="ECO:0000313" key="15">
    <source>
        <dbReference type="Proteomes" id="UP000240410"/>
    </source>
</evidence>
<dbReference type="OrthoDB" id="9816142at2"/>
<keyword evidence="7 10" id="KW-0653">Protein transport</keyword>